<reference evidence="1" key="1">
    <citation type="journal article" date="2021" name="Proc. Natl. Acad. Sci. U.S.A.">
        <title>A Catalog of Tens of Thousands of Viruses from Human Metagenomes Reveals Hidden Associations with Chronic Diseases.</title>
        <authorList>
            <person name="Tisza M.J."/>
            <person name="Buck C.B."/>
        </authorList>
    </citation>
    <scope>NUCLEOTIDE SEQUENCE</scope>
    <source>
        <strain evidence="1">Ctxjx4</strain>
    </source>
</reference>
<name>A0A8S5M2N8_9CAUD</name>
<proteinExistence type="predicted"/>
<dbReference type="InterPro" id="IPR007929">
    <property type="entry name" value="DUF723"/>
</dbReference>
<organism evidence="1">
    <name type="scientific">Siphoviridae sp. ctxjx4</name>
    <dbReference type="NCBI Taxonomy" id="2826522"/>
    <lineage>
        <taxon>Viruses</taxon>
        <taxon>Duplodnaviria</taxon>
        <taxon>Heunggongvirae</taxon>
        <taxon>Uroviricota</taxon>
        <taxon>Caudoviricetes</taxon>
    </lineage>
</organism>
<dbReference type="EMBL" id="BK014799">
    <property type="protein sequence ID" value="DAD76343.1"/>
    <property type="molecule type" value="Genomic_DNA"/>
</dbReference>
<sequence>MKIVSQDEICQRIKDKFPNQPFEIVEYTRVSKPFSIKCLKCGKITQYSSFNNYINSSRKGICFCYNTDNKQAKHFSNLEKIKSYISNSPDMELVDFWYRAETKKYMVRVKCLKCQQIYSKPWSEFLKNPNCPFCVGRELLNTQAVKALLPTEYELLSEYSSRDEKVLVRHKCGFIWKTKVKKLYDNFGCPHCNKKRSKGEQKITNWLMSNEKTFEIEYSFSWQSNKKRRYDFYLPDYNLIIEYNGEQHYLENKYFKVPLKEQQKIDAEKEKEAVAHGYNYLIIGYFDFDNIDTILNNWFNDYLARE</sequence>
<protein>
    <submittedName>
        <fullName evidence="1">Restriction enzyme</fullName>
    </submittedName>
</protein>
<accession>A0A8S5M2N8</accession>
<dbReference type="Gene3D" id="3.40.960.10">
    <property type="entry name" value="VSR Endonuclease"/>
    <property type="match status" value="1"/>
</dbReference>
<evidence type="ECO:0000313" key="1">
    <source>
        <dbReference type="EMBL" id="DAD76343.1"/>
    </source>
</evidence>
<dbReference type="Pfam" id="PF05265">
    <property type="entry name" value="DUF723"/>
    <property type="match status" value="1"/>
</dbReference>